<accession>A0A328F853</accession>
<feature type="domain" description="Formyl transferase N-terminal" evidence="1">
    <location>
        <begin position="43"/>
        <end position="135"/>
    </location>
</feature>
<protein>
    <submittedName>
        <fullName evidence="3">UDP-glucuronic acid dehydrogenase</fullName>
    </submittedName>
</protein>
<reference evidence="3 4" key="1">
    <citation type="submission" date="2018-06" db="EMBL/GenBank/DDBJ databases">
        <title>Complete Genome Sequence of Desulfobacter hydrogenophilus (DSM3380).</title>
        <authorList>
            <person name="Marietou A."/>
            <person name="Schreiber L."/>
            <person name="Marshall I."/>
            <person name="Jorgensen B."/>
        </authorList>
    </citation>
    <scope>NUCLEOTIDE SEQUENCE [LARGE SCALE GENOMIC DNA]</scope>
    <source>
        <strain evidence="3 4">DSM 3380</strain>
    </source>
</reference>
<name>A0A328F853_9BACT</name>
<gene>
    <name evidence="3" type="ORF">DO021_17060</name>
    <name evidence="2" type="ORF">EYB58_13510</name>
</gene>
<dbReference type="InterPro" id="IPR002376">
    <property type="entry name" value="Formyl_transf_N"/>
</dbReference>
<evidence type="ECO:0000313" key="5">
    <source>
        <dbReference type="Proteomes" id="UP000293902"/>
    </source>
</evidence>
<dbReference type="RefSeq" id="WP_111958869.1">
    <property type="nucleotide sequence ID" value="NZ_CP036313.1"/>
</dbReference>
<organism evidence="3 4">
    <name type="scientific">Desulfobacter hydrogenophilus</name>
    <dbReference type="NCBI Taxonomy" id="2291"/>
    <lineage>
        <taxon>Bacteria</taxon>
        <taxon>Pseudomonadati</taxon>
        <taxon>Thermodesulfobacteriota</taxon>
        <taxon>Desulfobacteria</taxon>
        <taxon>Desulfobacterales</taxon>
        <taxon>Desulfobacteraceae</taxon>
        <taxon>Desulfobacter</taxon>
    </lineage>
</organism>
<dbReference type="Pfam" id="PF00551">
    <property type="entry name" value="Formyl_trans_N"/>
    <property type="match status" value="1"/>
</dbReference>
<dbReference type="Proteomes" id="UP000293902">
    <property type="component" value="Chromosome"/>
</dbReference>
<sequence>MKISLLCSDPNHPVNAYLLRWIERNEATHAISLVRSKKYLSGGDILFLVSCSEIIGPIERKKYRSTLVLHASKLPHGRGWSPHIWQIIGGAKEITLSLLEAENAVDTGRIWHQVTLSVPKHALWDEINEQLFNAEISSIDFAVKHFEKINPVEQNKNIEPSYFPKRKPIDSKIDPKKSILSQFDLIRVCDPNRFPAYFELHGHKYKLQLEKIRD</sequence>
<dbReference type="EMBL" id="CP036313">
    <property type="protein sequence ID" value="QBH13849.1"/>
    <property type="molecule type" value="Genomic_DNA"/>
</dbReference>
<reference evidence="2 5" key="2">
    <citation type="submission" date="2019-02" db="EMBL/GenBank/DDBJ databases">
        <title>Complete genome sequence of Desulfobacter hydrogenophilus AcRS1.</title>
        <authorList>
            <person name="Marietou A."/>
            <person name="Lund M.B."/>
            <person name="Marshall I.P.G."/>
            <person name="Schreiber L."/>
            <person name="Jorgensen B."/>
        </authorList>
    </citation>
    <scope>NUCLEOTIDE SEQUENCE [LARGE SCALE GENOMIC DNA]</scope>
    <source>
        <strain evidence="2 5">AcRS1</strain>
    </source>
</reference>
<evidence type="ECO:0000259" key="1">
    <source>
        <dbReference type="Pfam" id="PF00551"/>
    </source>
</evidence>
<dbReference type="EMBL" id="QLNI01000037">
    <property type="protein sequence ID" value="RAM00864.1"/>
    <property type="molecule type" value="Genomic_DNA"/>
</dbReference>
<evidence type="ECO:0000313" key="4">
    <source>
        <dbReference type="Proteomes" id="UP000248798"/>
    </source>
</evidence>
<dbReference type="AlphaFoldDB" id="A0A328F853"/>
<dbReference type="Proteomes" id="UP000248798">
    <property type="component" value="Unassembled WGS sequence"/>
</dbReference>
<dbReference type="SUPFAM" id="SSF53328">
    <property type="entry name" value="Formyltransferase"/>
    <property type="match status" value="1"/>
</dbReference>
<keyword evidence="5" id="KW-1185">Reference proteome</keyword>
<dbReference type="OrthoDB" id="5405975at2"/>
<evidence type="ECO:0000313" key="3">
    <source>
        <dbReference type="EMBL" id="RAM00864.1"/>
    </source>
</evidence>
<evidence type="ECO:0000313" key="2">
    <source>
        <dbReference type="EMBL" id="QBH13849.1"/>
    </source>
</evidence>
<dbReference type="InterPro" id="IPR036477">
    <property type="entry name" value="Formyl_transf_N_sf"/>
</dbReference>
<proteinExistence type="predicted"/>
<dbReference type="Gene3D" id="3.40.50.12230">
    <property type="match status" value="1"/>
</dbReference>